<gene>
    <name evidence="3" type="ORF">NFC81_02275</name>
</gene>
<feature type="signal peptide" evidence="1">
    <location>
        <begin position="1"/>
        <end position="19"/>
    </location>
</feature>
<dbReference type="PROSITE" id="PS51257">
    <property type="entry name" value="PROKAR_LIPOPROTEIN"/>
    <property type="match status" value="1"/>
</dbReference>
<evidence type="ECO:0000256" key="1">
    <source>
        <dbReference type="SAM" id="SignalP"/>
    </source>
</evidence>
<dbReference type="InterPro" id="IPR011460">
    <property type="entry name" value="Lcl_C"/>
</dbReference>
<proteinExistence type="predicted"/>
<organism evidence="3">
    <name type="scientific">Salinispirillum sp. LH 10-3-1</name>
    <dbReference type="NCBI Taxonomy" id="2952525"/>
    <lineage>
        <taxon>Bacteria</taxon>
        <taxon>Pseudomonadati</taxon>
        <taxon>Pseudomonadota</taxon>
        <taxon>Gammaproteobacteria</taxon>
        <taxon>Oceanospirillales</taxon>
        <taxon>Saccharospirillaceae</taxon>
        <taxon>Salinispirillum</taxon>
    </lineage>
</organism>
<evidence type="ECO:0000259" key="2">
    <source>
        <dbReference type="Pfam" id="PF07603"/>
    </source>
</evidence>
<accession>A0AB38YHN5</accession>
<protein>
    <submittedName>
        <fullName evidence="3">DUF1566 domain-containing protein</fullName>
    </submittedName>
</protein>
<sequence length="384" mass="41054">MYKHLSIFLLICGALFLSACNEESATDNTDNNDVGGAAPTFANEAQLTAVPLANRLLISWTNVANSDTYSLYFGDSEVDQNSPTAGGISLAADCNTSPCVLPAIDGELTYIALLSDDSHTQSLVDFSQIMAVSGQINDSGAVRCYAPHTTVAGGYDVADCSASTVGTTQDALIGRDASAPVKLGSGSGGFDLTKLDSSGNPITDDSEHSCVRDNVTGLVWEVKTTTNRDVRYVWGTETDSAAGDVNAFVTATNNAGLCGLSNWRLPTANELFGLVDFDKPHGITLNASADGNINEYLSIDRDFFPNTRMVNQYVNTTTRVRHAHYWTSDTYLDQYSDPNYTLVDFFRGSLVNTSNPRANFVLFGVIHDGAFARLVSNGPEGVQP</sequence>
<dbReference type="PANTHER" id="PTHR35812">
    <property type="entry name" value="LIPOPROTEIN"/>
    <property type="match status" value="1"/>
</dbReference>
<dbReference type="RefSeq" id="WP_304995919.1">
    <property type="nucleotide sequence ID" value="NZ_CP101717.1"/>
</dbReference>
<dbReference type="AlphaFoldDB" id="A0AB38YHN5"/>
<dbReference type="PANTHER" id="PTHR35812:SF1">
    <property type="entry name" value="LIPOPROTEIN"/>
    <property type="match status" value="1"/>
</dbReference>
<name>A0AB38YHN5_9GAMM</name>
<dbReference type="EMBL" id="CP101717">
    <property type="protein sequence ID" value="WLD58633.1"/>
    <property type="molecule type" value="Genomic_DNA"/>
</dbReference>
<feature type="domain" description="Lcl C-terminal" evidence="2">
    <location>
        <begin position="210"/>
        <end position="355"/>
    </location>
</feature>
<dbReference type="Pfam" id="PF07603">
    <property type="entry name" value="Lcl_C"/>
    <property type="match status" value="1"/>
</dbReference>
<feature type="chain" id="PRO_5044208106" evidence="1">
    <location>
        <begin position="20"/>
        <end position="384"/>
    </location>
</feature>
<keyword evidence="1" id="KW-0732">Signal</keyword>
<evidence type="ECO:0000313" key="3">
    <source>
        <dbReference type="EMBL" id="WLD58633.1"/>
    </source>
</evidence>
<reference evidence="3" key="1">
    <citation type="submission" date="2022-07" db="EMBL/GenBank/DDBJ databases">
        <title>Complete genome sequence of Salinispirillum sp. LH10-3-1 capable of multiple carbohydrate inversion isolated from a soda lake.</title>
        <authorList>
            <person name="Liu J."/>
            <person name="Zhai Y."/>
            <person name="Zhang H."/>
            <person name="Yang H."/>
            <person name="Qu J."/>
            <person name="Li J."/>
        </authorList>
    </citation>
    <scope>NUCLEOTIDE SEQUENCE</scope>
    <source>
        <strain evidence="3">LH 10-3-1</strain>
    </source>
</reference>